<dbReference type="OrthoDB" id="415359at2759"/>
<feature type="compositionally biased region" description="Low complexity" evidence="2">
    <location>
        <begin position="342"/>
        <end position="356"/>
    </location>
</feature>
<gene>
    <name evidence="4" type="ORF">BDK51DRAFT_27427</name>
</gene>
<dbReference type="InterPro" id="IPR019311">
    <property type="entry name" value="Fy-3"/>
</dbReference>
<evidence type="ECO:0000259" key="3">
    <source>
        <dbReference type="PROSITE" id="PS50030"/>
    </source>
</evidence>
<dbReference type="EMBL" id="KZ995144">
    <property type="protein sequence ID" value="RKO91274.1"/>
    <property type="molecule type" value="Genomic_DNA"/>
</dbReference>
<protein>
    <recommendedName>
        <fullName evidence="3">UBA domain-containing protein</fullName>
    </recommendedName>
</protein>
<name>A0A4P9WF69_9FUNG</name>
<feature type="region of interest" description="Disordered" evidence="2">
    <location>
        <begin position="342"/>
        <end position="370"/>
    </location>
</feature>
<organism evidence="4 5">
    <name type="scientific">Blyttiomyces helicus</name>
    <dbReference type="NCBI Taxonomy" id="388810"/>
    <lineage>
        <taxon>Eukaryota</taxon>
        <taxon>Fungi</taxon>
        <taxon>Fungi incertae sedis</taxon>
        <taxon>Chytridiomycota</taxon>
        <taxon>Chytridiomycota incertae sedis</taxon>
        <taxon>Chytridiomycetes</taxon>
        <taxon>Chytridiomycetes incertae sedis</taxon>
        <taxon>Blyttiomyces</taxon>
    </lineage>
</organism>
<evidence type="ECO:0000256" key="1">
    <source>
        <dbReference type="SAM" id="Coils"/>
    </source>
</evidence>
<evidence type="ECO:0000256" key="2">
    <source>
        <dbReference type="SAM" id="MobiDB-lite"/>
    </source>
</evidence>
<keyword evidence="1" id="KW-0175">Coiled coil</keyword>
<dbReference type="SUPFAM" id="SSF46934">
    <property type="entry name" value="UBA-like"/>
    <property type="match status" value="1"/>
</dbReference>
<dbReference type="AlphaFoldDB" id="A0A4P9WF69"/>
<dbReference type="PANTHER" id="PTHR16525:SF0">
    <property type="entry name" value="PROTEIN C12ORF4"/>
    <property type="match status" value="1"/>
</dbReference>
<dbReference type="PROSITE" id="PS50030">
    <property type="entry name" value="UBA"/>
    <property type="match status" value="1"/>
</dbReference>
<evidence type="ECO:0000313" key="5">
    <source>
        <dbReference type="Proteomes" id="UP000269721"/>
    </source>
</evidence>
<dbReference type="Gene3D" id="1.10.8.10">
    <property type="entry name" value="DNA helicase RuvA subunit, C-terminal domain"/>
    <property type="match status" value="1"/>
</dbReference>
<sequence>MKITITLPLPSTDAEPPSTAKIHVTIPPRDENCPRPSPPSLPAWAQQHFDTAVDALRIRVEGVEADDRDGADLPPEQVEASVTTLLAAYRTTTRAYCAVSDEPTFAECWNSLVTSPVFDTLLQLERTYAQAVEEALAHREREIRGIRERHAHEMQGMVNAGRGVSHLSGKHVEEMEILQATLASELEELHASQRREFRDFVRKVHDELRRAPPPQMEPVVEDSGRVAVNTAIKRLERSASAELLRVEARPAGLVPVQAPMVVSPVVASPVSTPVTADPPRREDPELAKMIRELSEMGFSAEQADAALDLTRRNMEEAIILLLENPARVNDRILARRTILRRSSSSTFPAPSTSASPPSTPAPLKRSHSSFLQQWRGPVASPEPPQRRFSPLAFLQQQQQRMSDAAPMKRVSSILGKAMGALGLEENESTSPVSASDDPELSEAFTIYFGTQVRTMYNLRLQVSDLQSVFNPPTDAAQEMAYRAQTASSIYSQSLSGVVVLLTPKDFAKYSRNRSCNHVFIRRCKRSTEFHFDSVETQLKRIEAELP</sequence>
<keyword evidence="5" id="KW-1185">Reference proteome</keyword>
<feature type="non-terminal residue" evidence="4">
    <location>
        <position position="546"/>
    </location>
</feature>
<reference evidence="5" key="1">
    <citation type="journal article" date="2018" name="Nat. Microbiol.">
        <title>Leveraging single-cell genomics to expand the fungal tree of life.</title>
        <authorList>
            <person name="Ahrendt S.R."/>
            <person name="Quandt C.A."/>
            <person name="Ciobanu D."/>
            <person name="Clum A."/>
            <person name="Salamov A."/>
            <person name="Andreopoulos B."/>
            <person name="Cheng J.F."/>
            <person name="Woyke T."/>
            <person name="Pelin A."/>
            <person name="Henrissat B."/>
            <person name="Reynolds N.K."/>
            <person name="Benny G.L."/>
            <person name="Smith M.E."/>
            <person name="James T.Y."/>
            <person name="Grigoriev I.V."/>
        </authorList>
    </citation>
    <scope>NUCLEOTIDE SEQUENCE [LARGE SCALE GENOMIC DNA]</scope>
</reference>
<dbReference type="InterPro" id="IPR015940">
    <property type="entry name" value="UBA"/>
</dbReference>
<dbReference type="Pfam" id="PF10154">
    <property type="entry name" value="Fy-3"/>
    <property type="match status" value="2"/>
</dbReference>
<proteinExistence type="predicted"/>
<dbReference type="InterPro" id="IPR009060">
    <property type="entry name" value="UBA-like_sf"/>
</dbReference>
<feature type="domain" description="UBA" evidence="3">
    <location>
        <begin position="281"/>
        <end position="324"/>
    </location>
</feature>
<accession>A0A4P9WF69</accession>
<dbReference type="Proteomes" id="UP000269721">
    <property type="component" value="Unassembled WGS sequence"/>
</dbReference>
<dbReference type="PANTHER" id="PTHR16525">
    <property type="entry name" value="PROTEIN C12ORF4"/>
    <property type="match status" value="1"/>
</dbReference>
<evidence type="ECO:0000313" key="4">
    <source>
        <dbReference type="EMBL" id="RKO91274.1"/>
    </source>
</evidence>
<feature type="region of interest" description="Disordered" evidence="2">
    <location>
        <begin position="1"/>
        <end position="38"/>
    </location>
</feature>
<dbReference type="GO" id="GO:0005737">
    <property type="term" value="C:cytoplasm"/>
    <property type="evidence" value="ECO:0007669"/>
    <property type="project" value="TreeGrafter"/>
</dbReference>
<feature type="coiled-coil region" evidence="1">
    <location>
        <begin position="121"/>
        <end position="149"/>
    </location>
</feature>